<dbReference type="InterPro" id="IPR025510">
    <property type="entry name" value="DUF4397"/>
</dbReference>
<evidence type="ECO:0000313" key="3">
    <source>
        <dbReference type="EMBL" id="KRT13107.1"/>
    </source>
</evidence>
<comment type="caution">
    <text evidence="3">The sequence shown here is derived from an EMBL/GenBank/DDBJ whole genome shotgun (WGS) entry which is preliminary data.</text>
</comment>
<evidence type="ECO:0000259" key="2">
    <source>
        <dbReference type="Pfam" id="PF14344"/>
    </source>
</evidence>
<keyword evidence="4" id="KW-1185">Reference proteome</keyword>
<feature type="chain" id="PRO_5006665073" description="DUF4397 domain-containing protein" evidence="1">
    <location>
        <begin position="23"/>
        <end position="290"/>
    </location>
</feature>
<gene>
    <name evidence="3" type="ORF">ASU31_26305</name>
</gene>
<dbReference type="AlphaFoldDB" id="A0A0T5VGY9"/>
<dbReference type="Proteomes" id="UP000051950">
    <property type="component" value="Unassembled WGS sequence"/>
</dbReference>
<evidence type="ECO:0000256" key="1">
    <source>
        <dbReference type="SAM" id="SignalP"/>
    </source>
</evidence>
<protein>
    <recommendedName>
        <fullName evidence="2">DUF4397 domain-containing protein</fullName>
    </recommendedName>
</protein>
<keyword evidence="1" id="KW-0732">Signal</keyword>
<name>A0A0T5VGY9_9SPHI</name>
<proteinExistence type="predicted"/>
<organism evidence="3 4">
    <name type="scientific">Pedobacter ginsenosidimutans</name>
    <dbReference type="NCBI Taxonomy" id="687842"/>
    <lineage>
        <taxon>Bacteria</taxon>
        <taxon>Pseudomonadati</taxon>
        <taxon>Bacteroidota</taxon>
        <taxon>Sphingobacteriia</taxon>
        <taxon>Sphingobacteriales</taxon>
        <taxon>Sphingobacteriaceae</taxon>
        <taxon>Pedobacter</taxon>
    </lineage>
</organism>
<feature type="signal peptide" evidence="1">
    <location>
        <begin position="1"/>
        <end position="22"/>
    </location>
</feature>
<reference evidence="3 4" key="1">
    <citation type="submission" date="2015-11" db="EMBL/GenBank/DDBJ databases">
        <title>Sequence of Pedobacter ginsenosidimutans.</title>
        <authorList>
            <person name="Carson E."/>
            <person name="Keyser V."/>
            <person name="Newman J."/>
            <person name="Miller J."/>
        </authorList>
    </citation>
    <scope>NUCLEOTIDE SEQUENCE [LARGE SCALE GENOMIC DNA]</scope>
    <source>
        <strain evidence="3 4">KACC 14530</strain>
    </source>
</reference>
<dbReference type="Pfam" id="PF14344">
    <property type="entry name" value="DUF4397"/>
    <property type="match status" value="1"/>
</dbReference>
<feature type="domain" description="DUF4397" evidence="2">
    <location>
        <begin position="42"/>
        <end position="184"/>
    </location>
</feature>
<evidence type="ECO:0000313" key="4">
    <source>
        <dbReference type="Proteomes" id="UP000051950"/>
    </source>
</evidence>
<dbReference type="STRING" id="687842.ASU31_26305"/>
<accession>A0A0T5VGY9</accession>
<dbReference type="EMBL" id="LMZQ01000061">
    <property type="protein sequence ID" value="KRT13107.1"/>
    <property type="molecule type" value="Genomic_DNA"/>
</dbReference>
<sequence>MKHMRIYKFQILFFALAATLFASCKKTDYLDINAGDRPALSAKVKFINARQSTVAVNFWDFTRKVTAAALQRNTASGYLDTQFGKVQFNLTEGTEASYRASYIFGGSANFVQETNSASFAGPNGPIADFAHSLFTVKKRLTSTLNPGNIDSLILVYDDLTLPATGKAKVRFANFSPDAPKVDLTYAAGTEIFTGVAYGNFGNQTIIPYTSGKAPAVIEGLTWKTLGPFKEVEAGTNLSLVIKDNTTKAVIPLTNSALNAATFEAGKIYTVYINGTVGGAPGITATIITHN</sequence>
<dbReference type="PROSITE" id="PS51257">
    <property type="entry name" value="PROKAR_LIPOPROTEIN"/>
    <property type="match status" value="1"/>
</dbReference>
<dbReference type="OrthoDB" id="9792011at2"/>